<evidence type="ECO:0000256" key="2">
    <source>
        <dbReference type="ARBA" id="ARBA00004613"/>
    </source>
</evidence>
<keyword evidence="24 40" id="KW-0339">Growth factor</keyword>
<name>A0A835ZLN4_SHEEP</name>
<dbReference type="InterPro" id="IPR000072">
    <property type="entry name" value="PDGF/VEGF_dom"/>
</dbReference>
<dbReference type="InterPro" id="IPR001496">
    <property type="entry name" value="SOCS_box"/>
</dbReference>
<keyword evidence="23 41" id="KW-1133">Transmembrane helix</keyword>
<protein>
    <recommendedName>
        <fullName evidence="34">Phosphatidylinositol N-acetylglucosaminyltransferase subunit A</fullName>
        <ecNumber evidence="8">2.4.1.198</ecNumber>
    </recommendedName>
    <alternativeName>
        <fullName evidence="31">GlcNAc-PI synthesis protein</fullName>
    </alternativeName>
    <alternativeName>
        <fullName evidence="37">Phosphatidylinositol-glycan biosynthesis class A protein</fullName>
    </alternativeName>
    <alternativeName>
        <fullName evidence="35">Vascular endothelial growth factor D</fullName>
    </alternativeName>
    <alternativeName>
        <fullName evidence="36">c-Fos-induced growth factor</fullName>
    </alternativeName>
</protein>
<evidence type="ECO:0000256" key="6">
    <source>
        <dbReference type="ARBA" id="ARBA00006686"/>
    </source>
</evidence>
<dbReference type="Pfam" id="PF00534">
    <property type="entry name" value="Glycos_transf_1"/>
    <property type="match status" value="1"/>
</dbReference>
<evidence type="ECO:0000256" key="7">
    <source>
        <dbReference type="ARBA" id="ARBA00009481"/>
    </source>
</evidence>
<evidence type="ECO:0000256" key="30">
    <source>
        <dbReference type="ARBA" id="ARBA00023246"/>
    </source>
</evidence>
<proteinExistence type="inferred from homology"/>
<dbReference type="GO" id="GO:0001525">
    <property type="term" value="P:angiogenesis"/>
    <property type="evidence" value="ECO:0007669"/>
    <property type="project" value="UniProtKB-KW"/>
</dbReference>
<feature type="transmembrane region" description="Helical" evidence="41">
    <location>
        <begin position="862"/>
        <end position="880"/>
    </location>
</feature>
<dbReference type="GO" id="GO:0005172">
    <property type="term" value="F:vascular endothelial growth factor receptor binding"/>
    <property type="evidence" value="ECO:0007669"/>
    <property type="project" value="UniProtKB-ARBA"/>
</dbReference>
<feature type="chain" id="PRO_5032853863" description="Phosphatidylinositol N-acetylglucosaminyltransferase subunit A" evidence="42">
    <location>
        <begin position="22"/>
        <end position="1162"/>
    </location>
</feature>
<dbReference type="SUPFAM" id="SSF57501">
    <property type="entry name" value="Cystine-knot cytokines"/>
    <property type="match status" value="1"/>
</dbReference>
<evidence type="ECO:0000256" key="38">
    <source>
        <dbReference type="ARBA" id="ARBA00093192"/>
    </source>
</evidence>
<dbReference type="InterPro" id="IPR039507">
    <property type="entry name" value="PIG-A/GPI3"/>
</dbReference>
<dbReference type="SMART" id="SM00969">
    <property type="entry name" value="SOCS_box"/>
    <property type="match status" value="1"/>
</dbReference>
<evidence type="ECO:0000313" key="45">
    <source>
        <dbReference type="EMBL" id="KAG5193339.1"/>
    </source>
</evidence>
<evidence type="ECO:0000256" key="17">
    <source>
        <dbReference type="ARBA" id="ARBA00022692"/>
    </source>
</evidence>
<keyword evidence="14" id="KW-0328">Glycosyltransferase</keyword>
<feature type="repeat" description="ANK" evidence="39">
    <location>
        <begin position="969"/>
        <end position="1001"/>
    </location>
</feature>
<evidence type="ECO:0000259" key="44">
    <source>
        <dbReference type="PROSITE" id="PS50278"/>
    </source>
</evidence>
<dbReference type="InterPro" id="IPR036036">
    <property type="entry name" value="SOCS_box-like_dom_sf"/>
</dbReference>
<dbReference type="GO" id="GO:0005576">
    <property type="term" value="C:extracellular region"/>
    <property type="evidence" value="ECO:0007669"/>
    <property type="project" value="UniProtKB-SubCell"/>
</dbReference>
<evidence type="ECO:0000256" key="31">
    <source>
        <dbReference type="ARBA" id="ARBA00032160"/>
    </source>
</evidence>
<dbReference type="GO" id="GO:0006506">
    <property type="term" value="P:GPI anchor biosynthetic process"/>
    <property type="evidence" value="ECO:0007669"/>
    <property type="project" value="UniProtKB-UniPathway"/>
</dbReference>
<evidence type="ECO:0000256" key="3">
    <source>
        <dbReference type="ARBA" id="ARBA00004687"/>
    </source>
</evidence>
<evidence type="ECO:0000256" key="9">
    <source>
        <dbReference type="ARBA" id="ARBA00022473"/>
    </source>
</evidence>
<evidence type="ECO:0000256" key="15">
    <source>
        <dbReference type="ARBA" id="ARBA00022679"/>
    </source>
</evidence>
<dbReference type="PANTHER" id="PTHR45871:SF1">
    <property type="entry name" value="PHOSPHATIDYLINOSITOL N-ACETYLGLUCOSAMINYLTRANSFERASE SUBUNIT A"/>
    <property type="match status" value="1"/>
</dbReference>
<comment type="pathway">
    <text evidence="3">Glycolipid biosynthesis; glycosylphosphatidylinositol-anchor biosynthesis.</text>
</comment>
<evidence type="ECO:0000256" key="40">
    <source>
        <dbReference type="RuleBase" id="RU003818"/>
    </source>
</evidence>
<dbReference type="GO" id="GO:0016567">
    <property type="term" value="P:protein ubiquitination"/>
    <property type="evidence" value="ECO:0007669"/>
    <property type="project" value="UniProtKB-UniPathway"/>
</dbReference>
<evidence type="ECO:0000256" key="12">
    <source>
        <dbReference type="ARBA" id="ARBA00022553"/>
    </source>
</evidence>
<dbReference type="SUPFAM" id="SSF158235">
    <property type="entry name" value="SOCS box-like"/>
    <property type="match status" value="1"/>
</dbReference>
<evidence type="ECO:0000256" key="16">
    <source>
        <dbReference type="ARBA" id="ARBA00022685"/>
    </source>
</evidence>
<dbReference type="Gene3D" id="2.10.90.10">
    <property type="entry name" value="Cystine-knot cytokines"/>
    <property type="match status" value="1"/>
</dbReference>
<keyword evidence="12" id="KW-0597">Phosphoprotein</keyword>
<keyword evidence="28" id="KW-1015">Disulfide bond</keyword>
<keyword evidence="17 41" id="KW-0812">Transmembrane</keyword>
<evidence type="ECO:0000256" key="35">
    <source>
        <dbReference type="ARBA" id="ARBA00070958"/>
    </source>
</evidence>
<keyword evidence="11" id="KW-0964">Secreted</keyword>
<feature type="repeat" description="ANK" evidence="39">
    <location>
        <begin position="936"/>
        <end position="968"/>
    </location>
</feature>
<dbReference type="SMART" id="SM00248">
    <property type="entry name" value="ANK"/>
    <property type="match status" value="6"/>
</dbReference>
<dbReference type="InterPro" id="IPR029034">
    <property type="entry name" value="Cystine-knot_cytokine"/>
</dbReference>
<feature type="domain" description="SOCS box" evidence="43">
    <location>
        <begin position="1112"/>
        <end position="1162"/>
    </location>
</feature>
<evidence type="ECO:0000256" key="14">
    <source>
        <dbReference type="ARBA" id="ARBA00022676"/>
    </source>
</evidence>
<comment type="subcellular location">
    <subcellularLocation>
        <location evidence="1">Endoplasmic reticulum membrane</location>
        <topology evidence="1">Single-pass membrane protein</topology>
    </subcellularLocation>
    <subcellularLocation>
        <location evidence="2">Secreted</location>
    </subcellularLocation>
</comment>
<keyword evidence="13" id="KW-0037">Angiogenesis</keyword>
<evidence type="ECO:0000256" key="13">
    <source>
        <dbReference type="ARBA" id="ARBA00022657"/>
    </source>
</evidence>
<keyword evidence="27 41" id="KW-0472">Membrane</keyword>
<evidence type="ECO:0000256" key="10">
    <source>
        <dbReference type="ARBA" id="ARBA00022502"/>
    </source>
</evidence>
<dbReference type="GO" id="GO:0017176">
    <property type="term" value="F:phosphatidylinositol N-acetylglucosaminyltransferase activity"/>
    <property type="evidence" value="ECO:0007669"/>
    <property type="project" value="UniProtKB-EC"/>
</dbReference>
<dbReference type="EMBL" id="JAEMGP010000027">
    <property type="protein sequence ID" value="KAG5193339.1"/>
    <property type="molecule type" value="Genomic_DNA"/>
</dbReference>
<dbReference type="Proteomes" id="UP000664991">
    <property type="component" value="Unassembled WGS sequence"/>
</dbReference>
<feature type="repeat" description="ANK" evidence="39">
    <location>
        <begin position="1069"/>
        <end position="1098"/>
    </location>
</feature>
<feature type="repeat" description="ANK" evidence="39">
    <location>
        <begin position="1034"/>
        <end position="1062"/>
    </location>
</feature>
<dbReference type="FunFam" id="1.10.750.20:FF:000001">
    <property type="entry name" value="Ankyrin repeat and SOCS box containing 1"/>
    <property type="match status" value="1"/>
</dbReference>
<keyword evidence="20" id="KW-0221">Differentiation</keyword>
<dbReference type="GO" id="GO:0000506">
    <property type="term" value="C:glycosylphosphatidylinositol-N-acetylglucosaminyltransferase (GPI-GnT) complex"/>
    <property type="evidence" value="ECO:0007669"/>
    <property type="project" value="InterPro"/>
</dbReference>
<comment type="pathway">
    <text evidence="4">Protein modification; protein ubiquitination.</text>
</comment>
<evidence type="ECO:0000256" key="20">
    <source>
        <dbReference type="ARBA" id="ARBA00022782"/>
    </source>
</evidence>
<evidence type="ECO:0000256" key="29">
    <source>
        <dbReference type="ARBA" id="ARBA00023180"/>
    </source>
</evidence>
<reference evidence="45 46" key="1">
    <citation type="submission" date="2020-12" db="EMBL/GenBank/DDBJ databases">
        <title>De novo assembly of Tibetan sheep genome.</title>
        <authorList>
            <person name="Li X."/>
        </authorList>
    </citation>
    <scope>NUCLEOTIDE SEQUENCE [LARGE SCALE GENOMIC DNA]</scope>
    <source>
        <tissue evidence="45">Heart</tissue>
    </source>
</reference>
<dbReference type="Pfam" id="PF12796">
    <property type="entry name" value="Ank_2"/>
    <property type="match status" value="3"/>
</dbReference>
<gene>
    <name evidence="45" type="ORF">JEQ12_019700</name>
</gene>
<dbReference type="InterPro" id="IPR001296">
    <property type="entry name" value="Glyco_trans_1"/>
</dbReference>
<dbReference type="InterPro" id="IPR013234">
    <property type="entry name" value="PIGA_GPI_anchor_biosynthesis"/>
</dbReference>
<dbReference type="FunFam" id="2.10.90.10:FF:000021">
    <property type="entry name" value="vascular endothelial growth factor D"/>
    <property type="match status" value="1"/>
</dbReference>
<evidence type="ECO:0000256" key="32">
    <source>
        <dbReference type="ARBA" id="ARBA00058926"/>
    </source>
</evidence>
<evidence type="ECO:0000256" key="26">
    <source>
        <dbReference type="ARBA" id="ARBA00023098"/>
    </source>
</evidence>
<keyword evidence="15" id="KW-0808">Transferase</keyword>
<dbReference type="SUPFAM" id="SSF53756">
    <property type="entry name" value="UDP-Glycosyltransferase/glycogen phosphorylase"/>
    <property type="match status" value="1"/>
</dbReference>
<evidence type="ECO:0000256" key="27">
    <source>
        <dbReference type="ARBA" id="ARBA00023136"/>
    </source>
</evidence>
<dbReference type="PROSITE" id="PS00249">
    <property type="entry name" value="PDGF_1"/>
    <property type="match status" value="1"/>
</dbReference>
<evidence type="ECO:0000256" key="21">
    <source>
        <dbReference type="ARBA" id="ARBA00022786"/>
    </source>
</evidence>
<dbReference type="Gene3D" id="3.40.50.2000">
    <property type="entry name" value="Glycogen Phosphorylase B"/>
    <property type="match status" value="2"/>
</dbReference>
<keyword evidence="30" id="KW-0497">Mitogen</keyword>
<evidence type="ECO:0000256" key="37">
    <source>
        <dbReference type="ARBA" id="ARBA00083199"/>
    </source>
</evidence>
<evidence type="ECO:0000256" key="11">
    <source>
        <dbReference type="ARBA" id="ARBA00022525"/>
    </source>
</evidence>
<keyword evidence="26" id="KW-0443">Lipid metabolism</keyword>
<evidence type="ECO:0000256" key="36">
    <source>
        <dbReference type="ARBA" id="ARBA00082424"/>
    </source>
</evidence>
<dbReference type="PROSITE" id="PS51257">
    <property type="entry name" value="PROKAR_LIPOPROTEIN"/>
    <property type="match status" value="1"/>
</dbReference>
<evidence type="ECO:0000256" key="41">
    <source>
        <dbReference type="SAM" id="Phobius"/>
    </source>
</evidence>
<dbReference type="GO" id="GO:0035556">
    <property type="term" value="P:intracellular signal transduction"/>
    <property type="evidence" value="ECO:0007669"/>
    <property type="project" value="InterPro"/>
</dbReference>
<organism evidence="45 46">
    <name type="scientific">Ovis aries</name>
    <name type="common">Sheep</name>
    <dbReference type="NCBI Taxonomy" id="9940"/>
    <lineage>
        <taxon>Eukaryota</taxon>
        <taxon>Metazoa</taxon>
        <taxon>Chordata</taxon>
        <taxon>Craniata</taxon>
        <taxon>Vertebrata</taxon>
        <taxon>Euteleostomi</taxon>
        <taxon>Mammalia</taxon>
        <taxon>Eutheria</taxon>
        <taxon>Laurasiatheria</taxon>
        <taxon>Artiodactyla</taxon>
        <taxon>Ruminantia</taxon>
        <taxon>Pecora</taxon>
        <taxon>Bovidae</taxon>
        <taxon>Caprinae</taxon>
        <taxon>Ovis</taxon>
    </lineage>
</organism>
<evidence type="ECO:0000256" key="39">
    <source>
        <dbReference type="PROSITE-ProRule" id="PRU00023"/>
    </source>
</evidence>
<comment type="similarity">
    <text evidence="5">Belongs to the ankyrin SOCS box (ASB) family.</text>
</comment>
<dbReference type="CDD" id="cd00135">
    <property type="entry name" value="PDGF"/>
    <property type="match status" value="1"/>
</dbReference>
<keyword evidence="25 39" id="KW-0040">ANK repeat</keyword>
<dbReference type="FunFam" id="1.25.40.20:FF:000016">
    <property type="entry name" value="Ankyrin repeat and SOCS box containing 5"/>
    <property type="match status" value="1"/>
</dbReference>
<dbReference type="Pfam" id="PF07525">
    <property type="entry name" value="SOCS_box"/>
    <property type="match status" value="1"/>
</dbReference>
<keyword evidence="10" id="KW-0337">GPI-anchor biosynthesis</keyword>
<evidence type="ECO:0000313" key="46">
    <source>
        <dbReference type="Proteomes" id="UP000664991"/>
    </source>
</evidence>
<sequence length="1162" mass="129521">MYRQWAVVNIFMMSSLQLVQGCSSERGPVKRASRSMLERSEQQIRAASGLEELLQITHFEDWKLWRCRLKLKSLTSTDSRSASHRSTRFAATFYDMETLKVIDEEWQRTQCSPRETCVEVASELGSSTDTFFKPPCVNVFRCGGCCNEESLVCVNTSTSYVSKQLFEISVPLTSVPELVPVKVANHTGCKCFPTAPRHPFSIIRRSIQIPEEDRCSHSKKLCPVDMLWDSNKCKCVLQEENPLTGMEDHTHLQELALCGQHMKFDEDRSVRTDAPFTPERVQMENRHVQSIAAFQRRKGPPMGSRIEKILELALIPSSPSMSFKQHAALPSCCVPFDSQASDTIHRCGARARTPLIGASELLGGTPGAAAGGPDTGGHGTCRTCAHNICMVSDFFYPNMGGVESHIYQLSQCLIERGHKVIIVTHAYGNRKGIRYLTNGLKVYYLPLKVMYNQSTATTLFHSLPLLRYIFLRERVTIIHSHSSFSAMAHDALFHAKTMGLQTVFTDHSLFGFADVSSVLTNKLLTVSLCDTNHIICVSYTSKENTVLRAALNPEIVSVIPNAVDPTDFTPDPFRRHDSIITIVVVSRLVYRKGTDLLSGIIPELCRKYPDLKFIIGGEGPKRIILEEVRERYQLHDRVRLLGALEHKDVRNVLVQGHIFLNTSLTEAFCMAIVEAASCGLQVVSTRVGGIPEVLPENLIILCEPSVKSLCEGLEKAIFQLKSGALPPPENIHNIVKTFYTWRNVAERTEKVYDRVAKEAVLPMDKRLDRLISHCGPVTGCIFALLAVFNFLFLIFLRWVTPDSLIDVAIDATGPKGAWTHRYPYSKRGAEHTVLSKTRFGLYSLRMKRILKRSRGWYFPRKAQNLLIKVFLALLTHFYIVKGNRKEAARIAEEIFGEISDCWADRSPLHEAAAQGRLLALKTLIAQGVNVNLVTINRVSSLHEACLGGHVACAKALLENGAHVNGVTVHGATPLFNACCSGSAACVNVLLEFGAKAQLEVHLASPIHEAVKRGNRECMEILLANNVNIDQEVPHLGTPLYVACTYQRLDCVKKLLELGANVNHGQWLDTPLHAAAKQNSVEIIHLLIDYGANLKCRNAQGQSALDLAAPKSSVEQALLLREGPPALSQLCRLCVRKCLGRNCHKIIHKLYLPDPLEKFLLYQ</sequence>
<feature type="domain" description="Platelet-derived growth factor (PDGF) family profile" evidence="44">
    <location>
        <begin position="97"/>
        <end position="196"/>
    </location>
</feature>
<evidence type="ECO:0000256" key="1">
    <source>
        <dbReference type="ARBA" id="ARBA00004389"/>
    </source>
</evidence>
<evidence type="ECO:0000256" key="23">
    <source>
        <dbReference type="ARBA" id="ARBA00022989"/>
    </source>
</evidence>
<dbReference type="Gene3D" id="1.25.40.20">
    <property type="entry name" value="Ankyrin repeat-containing domain"/>
    <property type="match status" value="1"/>
</dbReference>
<dbReference type="GO" id="GO:0030154">
    <property type="term" value="P:cell differentiation"/>
    <property type="evidence" value="ECO:0007669"/>
    <property type="project" value="UniProtKB-KW"/>
</dbReference>
<comment type="similarity">
    <text evidence="6 40">Belongs to the PDGF/VEGF growth factor family.</text>
</comment>
<evidence type="ECO:0000256" key="34">
    <source>
        <dbReference type="ARBA" id="ARBA00068191"/>
    </source>
</evidence>
<evidence type="ECO:0000256" key="28">
    <source>
        <dbReference type="ARBA" id="ARBA00023157"/>
    </source>
</evidence>
<dbReference type="GO" id="GO:0008083">
    <property type="term" value="F:growth factor activity"/>
    <property type="evidence" value="ECO:0007669"/>
    <property type="project" value="UniProtKB-KW"/>
</dbReference>
<evidence type="ECO:0000259" key="43">
    <source>
        <dbReference type="PROSITE" id="PS50225"/>
    </source>
</evidence>
<dbReference type="InterPro" id="IPR036770">
    <property type="entry name" value="Ankyrin_rpt-contain_sf"/>
</dbReference>
<evidence type="ECO:0000256" key="33">
    <source>
        <dbReference type="ARBA" id="ARBA00064778"/>
    </source>
</evidence>
<dbReference type="Pfam" id="PF08288">
    <property type="entry name" value="PIGA"/>
    <property type="match status" value="1"/>
</dbReference>
<dbReference type="InterPro" id="IPR002110">
    <property type="entry name" value="Ankyrin_rpt"/>
</dbReference>
<evidence type="ECO:0000256" key="8">
    <source>
        <dbReference type="ARBA" id="ARBA00012420"/>
    </source>
</evidence>
<dbReference type="SUPFAM" id="SSF48403">
    <property type="entry name" value="Ankyrin repeat"/>
    <property type="match status" value="1"/>
</dbReference>
<dbReference type="PROSITE" id="PS50278">
    <property type="entry name" value="PDGF_2"/>
    <property type="match status" value="1"/>
</dbReference>
<dbReference type="EC" id="2.4.1.198" evidence="8"/>
<keyword evidence="9" id="KW-0217">Developmental protein</keyword>
<dbReference type="FunFam" id="3.40.50.2000:FF:000026">
    <property type="entry name" value="Phosphatidylinositol N-acetylglucosaminyltransferase subunit A"/>
    <property type="match status" value="1"/>
</dbReference>
<dbReference type="CDD" id="cd03796">
    <property type="entry name" value="GT4_PIG-A-like"/>
    <property type="match status" value="1"/>
</dbReference>
<evidence type="ECO:0000256" key="24">
    <source>
        <dbReference type="ARBA" id="ARBA00023030"/>
    </source>
</evidence>
<keyword evidence="21" id="KW-0833">Ubl conjugation pathway</keyword>
<dbReference type="UniPathway" id="UPA00143"/>
<evidence type="ECO:0000256" key="18">
    <source>
        <dbReference type="ARBA" id="ARBA00022729"/>
    </source>
</evidence>
<dbReference type="PROSITE" id="PS50297">
    <property type="entry name" value="ANK_REP_REGION"/>
    <property type="match status" value="5"/>
</dbReference>
<evidence type="ECO:0000256" key="5">
    <source>
        <dbReference type="ARBA" id="ARBA00005949"/>
    </source>
</evidence>
<comment type="function">
    <text evidence="32">Catalytic subunit of the glycosylphosphatidylinositol-N-acetylglucosaminyltransferase (GPI-GnT) complex that catalyzes the transfer of N-acetylglucosamine from UDP-N-acetylglucosamine to phosphatidylinositol and participates in the first step of GPI biosynthesis.</text>
</comment>
<keyword evidence="18 42" id="KW-0732">Signal</keyword>
<dbReference type="PROSITE" id="PS50225">
    <property type="entry name" value="SOCS"/>
    <property type="match status" value="1"/>
</dbReference>
<dbReference type="AlphaFoldDB" id="A0A835ZLN4"/>
<dbReference type="PANTHER" id="PTHR45871">
    <property type="entry name" value="N-ACETYLGLUCOSAMINYL-PHOSPHATIDYLINOSITOL BIOSYNTHETIC PROTEIN"/>
    <property type="match status" value="1"/>
</dbReference>
<dbReference type="Gene3D" id="1.10.750.20">
    <property type="entry name" value="SOCS box"/>
    <property type="match status" value="1"/>
</dbReference>
<dbReference type="PROSITE" id="PS50088">
    <property type="entry name" value="ANK_REPEAT"/>
    <property type="match status" value="6"/>
</dbReference>
<dbReference type="SMART" id="SM00141">
    <property type="entry name" value="PDGF"/>
    <property type="match status" value="1"/>
</dbReference>
<feature type="repeat" description="ANK" evidence="39">
    <location>
        <begin position="903"/>
        <end position="935"/>
    </location>
</feature>
<evidence type="ECO:0000256" key="19">
    <source>
        <dbReference type="ARBA" id="ARBA00022737"/>
    </source>
</evidence>
<feature type="transmembrane region" description="Helical" evidence="41">
    <location>
        <begin position="775"/>
        <end position="796"/>
    </location>
</feature>
<dbReference type="UniPathway" id="UPA00196"/>
<evidence type="ECO:0000256" key="4">
    <source>
        <dbReference type="ARBA" id="ARBA00004906"/>
    </source>
</evidence>
<keyword evidence="16" id="KW-0165">Cleavage on pair of basic residues</keyword>
<comment type="caution">
    <text evidence="45">The sequence shown here is derived from an EMBL/GenBank/DDBJ whole genome shotgun (WGS) entry which is preliminary data.</text>
</comment>
<accession>A0A835ZLN4</accession>
<keyword evidence="22" id="KW-0256">Endoplasmic reticulum</keyword>
<comment type="similarity">
    <text evidence="7">Belongs to the glycosyltransferase group 1 family. Glycosyltransferase 4 subfamily.</text>
</comment>
<feature type="repeat" description="ANK" evidence="39">
    <location>
        <begin position="1001"/>
        <end position="1033"/>
    </location>
</feature>
<keyword evidence="29" id="KW-0325">Glycoprotein</keyword>
<feature type="signal peptide" evidence="42">
    <location>
        <begin position="1"/>
        <end position="21"/>
    </location>
</feature>
<keyword evidence="19" id="KW-0677">Repeat</keyword>
<evidence type="ECO:0000256" key="42">
    <source>
        <dbReference type="SAM" id="SignalP"/>
    </source>
</evidence>
<evidence type="ECO:0000256" key="25">
    <source>
        <dbReference type="ARBA" id="ARBA00023043"/>
    </source>
</evidence>
<dbReference type="InterPro" id="IPR023581">
    <property type="entry name" value="PD_growth_factor_CS"/>
</dbReference>
<dbReference type="FunFam" id="3.40.50.2000:FF:000059">
    <property type="entry name" value="Phosphatidylinositol glycan anchor biosynthesis class A"/>
    <property type="match status" value="1"/>
</dbReference>
<comment type="catalytic activity">
    <reaction evidence="38">
        <text>a 1,2-diacyl-sn-glycero-3-phospho-(1D-myo-inositol) + UDP-N-acetyl-alpha-D-glucosamine = a 6-(N-acetyl-alpha-D-glucosaminyl)-1-(1,2-diacyl-sn-glycero-3-phospho)-1D-myo-inositol + UDP + H(+)</text>
        <dbReference type="Rhea" id="RHEA:14789"/>
        <dbReference type="ChEBI" id="CHEBI:15378"/>
        <dbReference type="ChEBI" id="CHEBI:57265"/>
        <dbReference type="ChEBI" id="CHEBI:57705"/>
        <dbReference type="ChEBI" id="CHEBI:57880"/>
        <dbReference type="ChEBI" id="CHEBI:58223"/>
        <dbReference type="EC" id="2.4.1.198"/>
    </reaction>
    <physiologicalReaction direction="left-to-right" evidence="38">
        <dbReference type="Rhea" id="RHEA:14790"/>
    </physiologicalReaction>
</comment>
<comment type="subunit">
    <text evidence="33">Homodimer; non-covalent and antiparallel.</text>
</comment>
<dbReference type="Pfam" id="PF00341">
    <property type="entry name" value="PDGF"/>
    <property type="match status" value="1"/>
</dbReference>
<dbReference type="GO" id="GO:0051781">
    <property type="term" value="P:positive regulation of cell division"/>
    <property type="evidence" value="ECO:0007669"/>
    <property type="project" value="UniProtKB-KW"/>
</dbReference>
<evidence type="ECO:0000256" key="22">
    <source>
        <dbReference type="ARBA" id="ARBA00022824"/>
    </source>
</evidence>